<protein>
    <submittedName>
        <fullName evidence="1">Uncharacterized protein</fullName>
    </submittedName>
</protein>
<dbReference type="Ensembl" id="ENSTMTT00000006270.1">
    <property type="protein sequence ID" value="ENSTMTP00000006072.1"/>
    <property type="gene ID" value="ENSTMTG00000004459.1"/>
</dbReference>
<organism evidence="1 2">
    <name type="scientific">Terrapene triunguis</name>
    <name type="common">Three-toed box turtle</name>
    <dbReference type="NCBI Taxonomy" id="2587831"/>
    <lineage>
        <taxon>Eukaryota</taxon>
        <taxon>Metazoa</taxon>
        <taxon>Chordata</taxon>
        <taxon>Craniata</taxon>
        <taxon>Vertebrata</taxon>
        <taxon>Euteleostomi</taxon>
        <taxon>Archelosauria</taxon>
        <taxon>Testudinata</taxon>
        <taxon>Testudines</taxon>
        <taxon>Cryptodira</taxon>
        <taxon>Durocryptodira</taxon>
        <taxon>Testudinoidea</taxon>
        <taxon>Emydidae</taxon>
        <taxon>Terrapene</taxon>
    </lineage>
</organism>
<keyword evidence="2" id="KW-1185">Reference proteome</keyword>
<evidence type="ECO:0000313" key="2">
    <source>
        <dbReference type="Proteomes" id="UP000472274"/>
    </source>
</evidence>
<dbReference type="InParanoid" id="A0A674IE89"/>
<dbReference type="Proteomes" id="UP000472274">
    <property type="component" value="Unplaced"/>
</dbReference>
<name>A0A674IE89_9SAUR</name>
<accession>A0A674IE89</accession>
<reference evidence="1" key="2">
    <citation type="submission" date="2025-09" db="UniProtKB">
        <authorList>
            <consortium name="Ensembl"/>
        </authorList>
    </citation>
    <scope>IDENTIFICATION</scope>
</reference>
<evidence type="ECO:0000313" key="1">
    <source>
        <dbReference type="Ensembl" id="ENSTMTP00000006072.1"/>
    </source>
</evidence>
<proteinExistence type="predicted"/>
<dbReference type="AlphaFoldDB" id="A0A674IE89"/>
<reference evidence="1" key="1">
    <citation type="submission" date="2025-08" db="UniProtKB">
        <authorList>
            <consortium name="Ensembl"/>
        </authorList>
    </citation>
    <scope>IDENTIFICATION</scope>
</reference>
<sequence length="100" mass="10698">STHGADQADVLAPLMIPSLLPLQSGEASLPVGLVKGERFLGERLPQQIEVSLEITTTPEMPLSVSPPAKRLLGSESGQLYHVDSSLSAWTSTNHPRWALS</sequence>